<feature type="compositionally biased region" description="Low complexity" evidence="1">
    <location>
        <begin position="243"/>
        <end position="259"/>
    </location>
</feature>
<feature type="region of interest" description="Disordered" evidence="1">
    <location>
        <begin position="106"/>
        <end position="172"/>
    </location>
</feature>
<feature type="region of interest" description="Disordered" evidence="1">
    <location>
        <begin position="26"/>
        <end position="66"/>
    </location>
</feature>
<gene>
    <name evidence="2" type="ORF">CPB84DRAFT_1814750</name>
</gene>
<organism evidence="2 3">
    <name type="scientific">Gymnopilus junonius</name>
    <name type="common">Spectacular rustgill mushroom</name>
    <name type="synonym">Gymnopilus spectabilis subsp. junonius</name>
    <dbReference type="NCBI Taxonomy" id="109634"/>
    <lineage>
        <taxon>Eukaryota</taxon>
        <taxon>Fungi</taxon>
        <taxon>Dikarya</taxon>
        <taxon>Basidiomycota</taxon>
        <taxon>Agaricomycotina</taxon>
        <taxon>Agaricomycetes</taxon>
        <taxon>Agaricomycetidae</taxon>
        <taxon>Agaricales</taxon>
        <taxon>Agaricineae</taxon>
        <taxon>Hymenogastraceae</taxon>
        <taxon>Gymnopilus</taxon>
    </lineage>
</organism>
<evidence type="ECO:0000256" key="1">
    <source>
        <dbReference type="SAM" id="MobiDB-lite"/>
    </source>
</evidence>
<accession>A0A9P5TQ86</accession>
<dbReference type="OrthoDB" id="3365472at2759"/>
<dbReference type="Proteomes" id="UP000724874">
    <property type="component" value="Unassembled WGS sequence"/>
</dbReference>
<dbReference type="AlphaFoldDB" id="A0A9P5TQ86"/>
<evidence type="ECO:0000313" key="3">
    <source>
        <dbReference type="Proteomes" id="UP000724874"/>
    </source>
</evidence>
<dbReference type="EMBL" id="JADNYJ010000032">
    <property type="protein sequence ID" value="KAF8903121.1"/>
    <property type="molecule type" value="Genomic_DNA"/>
</dbReference>
<comment type="caution">
    <text evidence="2">The sequence shown here is derived from an EMBL/GenBank/DDBJ whole genome shotgun (WGS) entry which is preliminary data.</text>
</comment>
<name>A0A9P5TQ86_GYMJU</name>
<feature type="compositionally biased region" description="Polar residues" evidence="1">
    <location>
        <begin position="340"/>
        <end position="362"/>
    </location>
</feature>
<sequence length="445" mass="48418">MDFDVAWCPVCDRQIAPKRYTISVPVPLPSHTPAPPPSPKRTKGRTGGLVNGTGRLRPNGTIKSAAPPVVMKQRTVIDQGPSPLYCSDECQFAELRAAAAPLDPAREEPLPAAPVKPSKQDSFSSSDSDTSSSSSAPMSSIDKLVKMYNFPPLPPPPPAFDEPTPEPAPREYNTGIMMAGKLITSLCPPPAKPFEGRYRPAQEPRKPIPAAPKSAHDPFYRETPALKPFTASSHRPSAPFRKSSYSTSALSSAPAALRTASDDMITKFSENFARRSESRVSLYSNSNATPSSPSSSHSLTLSSPPRRERSLVHPGAQGKLLVPDVKLKVHSGSSSSLSSAWTGPTSASSRRSVRSPLSATSGSDDDNDTERCDSALSRPRRPVENTRSWSYDNVKTYDIMPILPKKVKKTEKRIIDGEEKEVEVEVEVYEERKRLFLFPPTRISA</sequence>
<reference evidence="2" key="1">
    <citation type="submission" date="2020-11" db="EMBL/GenBank/DDBJ databases">
        <authorList>
            <consortium name="DOE Joint Genome Institute"/>
            <person name="Ahrendt S."/>
            <person name="Riley R."/>
            <person name="Andreopoulos W."/>
            <person name="LaButti K."/>
            <person name="Pangilinan J."/>
            <person name="Ruiz-duenas F.J."/>
            <person name="Barrasa J.M."/>
            <person name="Sanchez-Garcia M."/>
            <person name="Camarero S."/>
            <person name="Miyauchi S."/>
            <person name="Serrano A."/>
            <person name="Linde D."/>
            <person name="Babiker R."/>
            <person name="Drula E."/>
            <person name="Ayuso-Fernandez I."/>
            <person name="Pacheco R."/>
            <person name="Padilla G."/>
            <person name="Ferreira P."/>
            <person name="Barriuso J."/>
            <person name="Kellner H."/>
            <person name="Castanera R."/>
            <person name="Alfaro M."/>
            <person name="Ramirez L."/>
            <person name="Pisabarro A.G."/>
            <person name="Kuo A."/>
            <person name="Tritt A."/>
            <person name="Lipzen A."/>
            <person name="He G."/>
            <person name="Yan M."/>
            <person name="Ng V."/>
            <person name="Cullen D."/>
            <person name="Martin F."/>
            <person name="Rosso M.-N."/>
            <person name="Henrissat B."/>
            <person name="Hibbett D."/>
            <person name="Martinez A.T."/>
            <person name="Grigoriev I.V."/>
        </authorList>
    </citation>
    <scope>NUCLEOTIDE SEQUENCE</scope>
    <source>
        <strain evidence="2">AH 44721</strain>
    </source>
</reference>
<proteinExistence type="predicted"/>
<feature type="compositionally biased region" description="Pro residues" evidence="1">
    <location>
        <begin position="26"/>
        <end position="39"/>
    </location>
</feature>
<feature type="compositionally biased region" description="Low complexity" evidence="1">
    <location>
        <begin position="120"/>
        <end position="142"/>
    </location>
</feature>
<evidence type="ECO:0000313" key="2">
    <source>
        <dbReference type="EMBL" id="KAF8903121.1"/>
    </source>
</evidence>
<feature type="region of interest" description="Disordered" evidence="1">
    <location>
        <begin position="275"/>
        <end position="384"/>
    </location>
</feature>
<feature type="region of interest" description="Disordered" evidence="1">
    <location>
        <begin position="190"/>
        <end position="261"/>
    </location>
</feature>
<feature type="compositionally biased region" description="Pro residues" evidence="1">
    <location>
        <begin position="151"/>
        <end position="160"/>
    </location>
</feature>
<feature type="compositionally biased region" description="Basic and acidic residues" evidence="1">
    <location>
        <begin position="194"/>
        <end position="206"/>
    </location>
</feature>
<keyword evidence="3" id="KW-1185">Reference proteome</keyword>
<feature type="compositionally biased region" description="Low complexity" evidence="1">
    <location>
        <begin position="284"/>
        <end position="304"/>
    </location>
</feature>
<protein>
    <submittedName>
        <fullName evidence="2">Uncharacterized protein</fullName>
    </submittedName>
</protein>